<proteinExistence type="predicted"/>
<sequence length="107" mass="11767">MGVQASLWQAGRQLIGLPDPAGGTFDAAGDFDRVLGREESSFPLLSRVDPYGDVQFMPFDMPQLLSEIERLLPSARQEPERRGLERLRILAEVCATMTDASIAFVGD</sequence>
<dbReference type="AlphaFoldDB" id="A0A1A9B787"/>
<dbReference type="EMBL" id="FLRH01000003">
    <property type="protein sequence ID" value="SBT64859.1"/>
    <property type="molecule type" value="Genomic_DNA"/>
</dbReference>
<evidence type="ECO:0000313" key="1">
    <source>
        <dbReference type="EMBL" id="SBT64859.1"/>
    </source>
</evidence>
<evidence type="ECO:0000313" key="2">
    <source>
        <dbReference type="Proteomes" id="UP000199558"/>
    </source>
</evidence>
<name>A0A1A9B787_9ACTN</name>
<reference evidence="2" key="1">
    <citation type="submission" date="2016-06" db="EMBL/GenBank/DDBJ databases">
        <authorList>
            <person name="Varghese N."/>
            <person name="Submissions Spin"/>
        </authorList>
    </citation>
    <scope>NUCLEOTIDE SEQUENCE [LARGE SCALE GENOMIC DNA]</scope>
    <source>
        <strain evidence="2">DSM 45794</strain>
    </source>
</reference>
<accession>A0A1A9B787</accession>
<keyword evidence="2" id="KW-1185">Reference proteome</keyword>
<dbReference type="Proteomes" id="UP000199558">
    <property type="component" value="Unassembled WGS sequence"/>
</dbReference>
<gene>
    <name evidence="1" type="ORF">GA0070622_1842</name>
</gene>
<organism evidence="1 2">
    <name type="scientific">Micromonospora sediminicola</name>
    <dbReference type="NCBI Taxonomy" id="946078"/>
    <lineage>
        <taxon>Bacteria</taxon>
        <taxon>Bacillati</taxon>
        <taxon>Actinomycetota</taxon>
        <taxon>Actinomycetes</taxon>
        <taxon>Micromonosporales</taxon>
        <taxon>Micromonosporaceae</taxon>
        <taxon>Micromonospora</taxon>
    </lineage>
</organism>
<protein>
    <submittedName>
        <fullName evidence="1">Uncharacterized protein</fullName>
    </submittedName>
</protein>